<evidence type="ECO:0000313" key="1">
    <source>
        <dbReference type="EMBL" id="JAI02510.1"/>
    </source>
</evidence>
<accession>A0A0E9XIL7</accession>
<dbReference type="AlphaFoldDB" id="A0A0E9XIL7"/>
<proteinExistence type="predicted"/>
<reference evidence="1" key="1">
    <citation type="submission" date="2014-11" db="EMBL/GenBank/DDBJ databases">
        <authorList>
            <person name="Amaro Gonzalez C."/>
        </authorList>
    </citation>
    <scope>NUCLEOTIDE SEQUENCE</scope>
</reference>
<protein>
    <submittedName>
        <fullName evidence="1">Uncharacterized protein</fullName>
    </submittedName>
</protein>
<name>A0A0E9XIL7_ANGAN</name>
<organism evidence="1">
    <name type="scientific">Anguilla anguilla</name>
    <name type="common">European freshwater eel</name>
    <name type="synonym">Muraena anguilla</name>
    <dbReference type="NCBI Taxonomy" id="7936"/>
    <lineage>
        <taxon>Eukaryota</taxon>
        <taxon>Metazoa</taxon>
        <taxon>Chordata</taxon>
        <taxon>Craniata</taxon>
        <taxon>Vertebrata</taxon>
        <taxon>Euteleostomi</taxon>
        <taxon>Actinopterygii</taxon>
        <taxon>Neopterygii</taxon>
        <taxon>Teleostei</taxon>
        <taxon>Anguilliformes</taxon>
        <taxon>Anguillidae</taxon>
        <taxon>Anguilla</taxon>
    </lineage>
</organism>
<dbReference type="EMBL" id="GBXM01006068">
    <property type="protein sequence ID" value="JAI02510.1"/>
    <property type="molecule type" value="Transcribed_RNA"/>
</dbReference>
<sequence>MFVLACKIFDSVDFLSFPALCYMATLTHLSTLSNYYCILKSLQMLVLLLRSNFNKAPLKI</sequence>
<reference evidence="1" key="2">
    <citation type="journal article" date="2015" name="Fish Shellfish Immunol.">
        <title>Early steps in the European eel (Anguilla anguilla)-Vibrio vulnificus interaction in the gills: Role of the RtxA13 toxin.</title>
        <authorList>
            <person name="Callol A."/>
            <person name="Pajuelo D."/>
            <person name="Ebbesson L."/>
            <person name="Teles M."/>
            <person name="MacKenzie S."/>
            <person name="Amaro C."/>
        </authorList>
    </citation>
    <scope>NUCLEOTIDE SEQUENCE</scope>
</reference>